<sequence>MQALRTTRKVTERRKGKVKIYTETVYAVTSLSATDTMPEQIASWLRGHWQTECRLHWVRDIPCRALGGRLGAPRGVGAP</sequence>
<gene>
    <name evidence="1" type="ORF">F6W96_39940</name>
</gene>
<evidence type="ECO:0000313" key="2">
    <source>
        <dbReference type="Proteomes" id="UP000500953"/>
    </source>
</evidence>
<dbReference type="Proteomes" id="UP000500953">
    <property type="component" value="Chromosome"/>
</dbReference>
<dbReference type="AlphaFoldDB" id="A0A6G9ZEY0"/>
<evidence type="ECO:0008006" key="3">
    <source>
        <dbReference type="Google" id="ProtNLM"/>
    </source>
</evidence>
<proteinExistence type="predicted"/>
<dbReference type="RefSeq" id="WP_167490872.1">
    <property type="nucleotide sequence ID" value="NZ_CP046173.1"/>
</dbReference>
<organism evidence="1 2">
    <name type="scientific">Nocardia terpenica</name>
    <dbReference type="NCBI Taxonomy" id="455432"/>
    <lineage>
        <taxon>Bacteria</taxon>
        <taxon>Bacillati</taxon>
        <taxon>Actinomycetota</taxon>
        <taxon>Actinomycetes</taxon>
        <taxon>Mycobacteriales</taxon>
        <taxon>Nocardiaceae</taxon>
        <taxon>Nocardia</taxon>
    </lineage>
</organism>
<evidence type="ECO:0000313" key="1">
    <source>
        <dbReference type="EMBL" id="QIS23543.1"/>
    </source>
</evidence>
<name>A0A6G9ZEY0_9NOCA</name>
<protein>
    <recommendedName>
        <fullName evidence="3">Transposase IS4-like domain-containing protein</fullName>
    </recommendedName>
</protein>
<reference evidence="1 2" key="1">
    <citation type="journal article" date="2019" name="ACS Chem. Biol.">
        <title>Identification and Mobilization of a Cryptic Antibiotic Biosynthesis Gene Locus from a Human-Pathogenic Nocardia Isolate.</title>
        <authorList>
            <person name="Herisse M."/>
            <person name="Ishida K."/>
            <person name="Porter J.L."/>
            <person name="Howden B."/>
            <person name="Hertweck C."/>
            <person name="Stinear T.P."/>
            <person name="Pidot S.J."/>
        </authorList>
    </citation>
    <scope>NUCLEOTIDE SEQUENCE [LARGE SCALE GENOMIC DNA]</scope>
    <source>
        <strain evidence="1 2">AUSMDU00012715</strain>
    </source>
</reference>
<accession>A0A6G9ZEY0</accession>
<dbReference type="EMBL" id="CP046173">
    <property type="protein sequence ID" value="QIS23543.1"/>
    <property type="molecule type" value="Genomic_DNA"/>
</dbReference>